<keyword evidence="3" id="KW-0255">Endonuclease</keyword>
<keyword evidence="3" id="KW-0378">Hydrolase</keyword>
<dbReference type="InterPro" id="IPR036063">
    <property type="entry name" value="Smr_dom_sf"/>
</dbReference>
<accession>A0A1G7W605</accession>
<dbReference type="PROSITE" id="PS50828">
    <property type="entry name" value="SMR"/>
    <property type="match status" value="1"/>
</dbReference>
<gene>
    <name evidence="3" type="ORF">SAMN05216466_104417</name>
</gene>
<name>A0A1G7W605_9BURK</name>
<keyword evidence="3" id="KW-0540">Nuclease</keyword>
<evidence type="ECO:0000259" key="2">
    <source>
        <dbReference type="PROSITE" id="PS50828"/>
    </source>
</evidence>
<feature type="domain" description="Smr" evidence="2">
    <location>
        <begin position="229"/>
        <end position="310"/>
    </location>
</feature>
<dbReference type="SUPFAM" id="SSF160443">
    <property type="entry name" value="SMR domain-like"/>
    <property type="match status" value="1"/>
</dbReference>
<dbReference type="GO" id="GO:0004519">
    <property type="term" value="F:endonuclease activity"/>
    <property type="evidence" value="ECO:0007669"/>
    <property type="project" value="UniProtKB-KW"/>
</dbReference>
<dbReference type="AlphaFoldDB" id="A0A1G7W605"/>
<dbReference type="Gene3D" id="3.30.1370.110">
    <property type="match status" value="1"/>
</dbReference>
<dbReference type="PANTHER" id="PTHR35562:SF2">
    <property type="entry name" value="DNA ENDONUCLEASE SMRA-RELATED"/>
    <property type="match status" value="1"/>
</dbReference>
<reference evidence="3 4" key="1">
    <citation type="submission" date="2016-10" db="EMBL/GenBank/DDBJ databases">
        <authorList>
            <person name="de Groot N.N."/>
        </authorList>
    </citation>
    <scope>NUCLEOTIDE SEQUENCE [LARGE SCALE GENOMIC DNA]</scope>
    <source>
        <strain evidence="3 4">LMG 2247</strain>
    </source>
</reference>
<dbReference type="EMBL" id="FNCJ01000004">
    <property type="protein sequence ID" value="SDG67396.1"/>
    <property type="molecule type" value="Genomic_DNA"/>
</dbReference>
<evidence type="ECO:0000313" key="3">
    <source>
        <dbReference type="EMBL" id="SDG67396.1"/>
    </source>
</evidence>
<evidence type="ECO:0000256" key="1">
    <source>
        <dbReference type="SAM" id="MobiDB-lite"/>
    </source>
</evidence>
<dbReference type="PANTHER" id="PTHR35562">
    <property type="entry name" value="DNA ENDONUCLEASE SMRA-RELATED"/>
    <property type="match status" value="1"/>
</dbReference>
<feature type="region of interest" description="Disordered" evidence="1">
    <location>
        <begin position="72"/>
        <end position="102"/>
    </location>
</feature>
<proteinExistence type="predicted"/>
<dbReference type="Proteomes" id="UP000199706">
    <property type="component" value="Unassembled WGS sequence"/>
</dbReference>
<sequence length="320" mass="34610">MTLGLRPEHLPVTARNTLERAAAGKLAALCALMRIHPIRPPDSTHGWIHGATRDQGARRLTSLPLVTVMAKNLPHPGEPKRPRSTAVKPTPVPVTPTKPQIEPAAGLAGLGALRAALKGDAERRERERAAAAQAQREASADADLFRREIGAVAPLVVPPRVPPARTPPSPVPAQTKLDEEAVLHEAISDEFDPEVLLETDETLSYCRPGISQEVVRKLRRGAWIVQAQLDLHGMRREEAREALAEFIRESVKRGLRCLRVIHGKGLGSIGKEPVLKGKVRAWLVQKNEVIAFCQARAHDGGAGAVLVLLQPGAQAPHTKP</sequence>
<evidence type="ECO:0000313" key="4">
    <source>
        <dbReference type="Proteomes" id="UP000199706"/>
    </source>
</evidence>
<dbReference type="InterPro" id="IPR002625">
    <property type="entry name" value="Smr_dom"/>
</dbReference>
<dbReference type="Pfam" id="PF01713">
    <property type="entry name" value="Smr"/>
    <property type="match status" value="1"/>
</dbReference>
<dbReference type="SMART" id="SM00463">
    <property type="entry name" value="SMR"/>
    <property type="match status" value="1"/>
</dbReference>
<protein>
    <submittedName>
        <fullName evidence="3">DNA-nicking endonuclease, Smr domain</fullName>
    </submittedName>
</protein>
<organism evidence="3 4">
    <name type="scientific">Paraburkholderia phenazinium</name>
    <dbReference type="NCBI Taxonomy" id="60549"/>
    <lineage>
        <taxon>Bacteria</taxon>
        <taxon>Pseudomonadati</taxon>
        <taxon>Pseudomonadota</taxon>
        <taxon>Betaproteobacteria</taxon>
        <taxon>Burkholderiales</taxon>
        <taxon>Burkholderiaceae</taxon>
        <taxon>Paraburkholderia</taxon>
    </lineage>
</organism>